<evidence type="ECO:0000313" key="4">
    <source>
        <dbReference type="Proteomes" id="UP000532121"/>
    </source>
</evidence>
<feature type="transmembrane region" description="Helical" evidence="1">
    <location>
        <begin position="93"/>
        <end position="112"/>
    </location>
</feature>
<comment type="caution">
    <text evidence="3">The sequence shown here is derived from an EMBL/GenBank/DDBJ whole genome shotgun (WGS) entry which is preliminary data.</text>
</comment>
<feature type="domain" description="DUF218" evidence="2">
    <location>
        <begin position="163"/>
        <end position="308"/>
    </location>
</feature>
<organism evidence="3 4">
    <name type="scientific">Streptococcus ratti</name>
    <dbReference type="NCBI Taxonomy" id="1341"/>
    <lineage>
        <taxon>Bacteria</taxon>
        <taxon>Bacillati</taxon>
        <taxon>Bacillota</taxon>
        <taxon>Bacilli</taxon>
        <taxon>Lactobacillales</taxon>
        <taxon>Streptococcaceae</taxon>
        <taxon>Streptococcus</taxon>
    </lineage>
</organism>
<dbReference type="Pfam" id="PF02698">
    <property type="entry name" value="DUF218"/>
    <property type="match status" value="1"/>
</dbReference>
<evidence type="ECO:0000313" key="3">
    <source>
        <dbReference type="EMBL" id="NMD48989.1"/>
    </source>
</evidence>
<proteinExistence type="predicted"/>
<protein>
    <submittedName>
        <fullName evidence="3">DUF218 domain-containing protein</fullName>
    </submittedName>
</protein>
<dbReference type="GO" id="GO:0043164">
    <property type="term" value="P:Gram-negative-bacterium-type cell wall biogenesis"/>
    <property type="evidence" value="ECO:0007669"/>
    <property type="project" value="TreeGrafter"/>
</dbReference>
<feature type="transmembrane region" description="Helical" evidence="1">
    <location>
        <begin position="315"/>
        <end position="335"/>
    </location>
</feature>
<dbReference type="GO" id="GO:0000270">
    <property type="term" value="P:peptidoglycan metabolic process"/>
    <property type="evidence" value="ECO:0007669"/>
    <property type="project" value="TreeGrafter"/>
</dbReference>
<feature type="transmembrane region" description="Helical" evidence="1">
    <location>
        <begin position="6"/>
        <end position="21"/>
    </location>
</feature>
<name>A0A7X9LDS3_STRRT</name>
<reference evidence="3 4" key="1">
    <citation type="submission" date="2020-04" db="EMBL/GenBank/DDBJ databases">
        <title>MicrobeNet Type strains.</title>
        <authorList>
            <person name="Nicholson A.C."/>
        </authorList>
    </citation>
    <scope>NUCLEOTIDE SEQUENCE [LARGE SCALE GENOMIC DNA]</scope>
    <source>
        <strain evidence="3 4">DSM 22768</strain>
    </source>
</reference>
<keyword evidence="1" id="KW-1133">Transmembrane helix</keyword>
<keyword evidence="1" id="KW-0812">Transmembrane</keyword>
<dbReference type="PANTHER" id="PTHR30336">
    <property type="entry name" value="INNER MEMBRANE PROTEIN, PROBABLE PERMEASE"/>
    <property type="match status" value="1"/>
</dbReference>
<dbReference type="InterPro" id="IPR014729">
    <property type="entry name" value="Rossmann-like_a/b/a_fold"/>
</dbReference>
<sequence length="336" mass="38305">MLEAITLILFILLAFSIYHDARSLINPVLLIIFLFFAYVTAVSFFYRQGYTTAYLIFVLGFLMVPAFIFVGGLFLIYNGFILLKKEGQSKTNFLSLLLGLSIVGLFLFIYLGSSFLTNLPQNSFFYLIYFLIIFTFLLFGISFVAFMLYSLLYLIIPKNKHYDFIIIHGAGLMKGKEVTPLLQKRIDKALEVFRKSSNPRAKLIASGGQGPDEEVSEAKAIAAYIRQQGDIPSNKVLLEEQSRSTYQNLLFSKQLAEKEMSRPRFLFVTNAYHVFRTSVYARQLHMAGDGLGCSTAGYYIPSAFIREFAALAVRLKWLFIAIYTVVIGLLMLRYFR</sequence>
<gene>
    <name evidence="3" type="ORF">HHO37_04705</name>
</gene>
<evidence type="ECO:0000259" key="2">
    <source>
        <dbReference type="Pfam" id="PF02698"/>
    </source>
</evidence>
<dbReference type="EMBL" id="JABASA010000007">
    <property type="protein sequence ID" value="NMD48989.1"/>
    <property type="molecule type" value="Genomic_DNA"/>
</dbReference>
<dbReference type="RefSeq" id="WP_193523363.1">
    <property type="nucleotide sequence ID" value="NZ_JABASA010000007.1"/>
</dbReference>
<feature type="transmembrane region" description="Helical" evidence="1">
    <location>
        <begin position="52"/>
        <end position="81"/>
    </location>
</feature>
<dbReference type="Proteomes" id="UP000532121">
    <property type="component" value="Unassembled WGS sequence"/>
</dbReference>
<dbReference type="InterPro" id="IPR003848">
    <property type="entry name" value="DUF218"/>
</dbReference>
<dbReference type="InterPro" id="IPR051599">
    <property type="entry name" value="Cell_Envelope_Assoc"/>
</dbReference>
<dbReference type="Gene3D" id="3.40.50.620">
    <property type="entry name" value="HUPs"/>
    <property type="match status" value="1"/>
</dbReference>
<evidence type="ECO:0000256" key="1">
    <source>
        <dbReference type="SAM" id="Phobius"/>
    </source>
</evidence>
<keyword evidence="1" id="KW-0472">Membrane</keyword>
<accession>A0A7X9LDS3</accession>
<dbReference type="CDD" id="cd06259">
    <property type="entry name" value="YdcF-like"/>
    <property type="match status" value="1"/>
</dbReference>
<dbReference type="PANTHER" id="PTHR30336:SF18">
    <property type="entry name" value="MEMBRANE PROTEIN"/>
    <property type="match status" value="1"/>
</dbReference>
<feature type="transmembrane region" description="Helical" evidence="1">
    <location>
        <begin position="124"/>
        <end position="156"/>
    </location>
</feature>
<feature type="transmembrane region" description="Helical" evidence="1">
    <location>
        <begin position="28"/>
        <end position="46"/>
    </location>
</feature>
<dbReference type="AlphaFoldDB" id="A0A7X9LDS3"/>
<dbReference type="GO" id="GO:0005886">
    <property type="term" value="C:plasma membrane"/>
    <property type="evidence" value="ECO:0007669"/>
    <property type="project" value="TreeGrafter"/>
</dbReference>